<dbReference type="InterPro" id="IPR000847">
    <property type="entry name" value="LysR_HTH_N"/>
</dbReference>
<dbReference type="Proteomes" id="UP000006327">
    <property type="component" value="Unassembled WGS sequence"/>
</dbReference>
<dbReference type="OrthoDB" id="9786526at2"/>
<dbReference type="PROSITE" id="PS50931">
    <property type="entry name" value="HTH_LYSR"/>
    <property type="match status" value="1"/>
</dbReference>
<evidence type="ECO:0000256" key="2">
    <source>
        <dbReference type="ARBA" id="ARBA00023015"/>
    </source>
</evidence>
<sequence>MDQFRALRYFSKVAETGSFTKAAGVFGVPPSSLSRRVADLENSLGATLLKRSTREVKLTEVGQRYYTQVLDILNQLEQSNEAVRSYQAKPMGHLHISSMVGFGERILLPLLDEFSQLYPEIVLDVSLSDELSALSRDDVDLAIRGGYAPNERVLAIKLMGNQFIPVAAPSYLAEMGKPVHAIELKQHKGLYFRTPNGPTPWLSYINAQWQDVSAPQVAVSNNGNWLGDMAAKGKGILMVPRWATAHHLESGKLVELVLEPQVQINQNNDMAVYLLYQKQRYLVPKVKAAVDFLVARVKC</sequence>
<dbReference type="CDD" id="cd08422">
    <property type="entry name" value="PBP2_CrgA_like"/>
    <property type="match status" value="1"/>
</dbReference>
<dbReference type="GO" id="GO:0003700">
    <property type="term" value="F:DNA-binding transcription factor activity"/>
    <property type="evidence" value="ECO:0007669"/>
    <property type="project" value="InterPro"/>
</dbReference>
<dbReference type="FunFam" id="1.10.10.10:FF:000001">
    <property type="entry name" value="LysR family transcriptional regulator"/>
    <property type="match status" value="1"/>
</dbReference>
<name>K6XLC1_9ALTE</name>
<dbReference type="Gene3D" id="1.10.10.10">
    <property type="entry name" value="Winged helix-like DNA-binding domain superfamily/Winged helix DNA-binding domain"/>
    <property type="match status" value="1"/>
</dbReference>
<gene>
    <name evidence="6" type="ORF">GARC_4507</name>
</gene>
<dbReference type="EMBL" id="BAEO01000062">
    <property type="protein sequence ID" value="GAC21449.1"/>
    <property type="molecule type" value="Genomic_DNA"/>
</dbReference>
<dbReference type="SUPFAM" id="SSF53850">
    <property type="entry name" value="Periplasmic binding protein-like II"/>
    <property type="match status" value="1"/>
</dbReference>
<evidence type="ECO:0000259" key="5">
    <source>
        <dbReference type="PROSITE" id="PS50931"/>
    </source>
</evidence>
<keyword evidence="2" id="KW-0805">Transcription regulation</keyword>
<evidence type="ECO:0000313" key="6">
    <source>
        <dbReference type="EMBL" id="GAC21449.1"/>
    </source>
</evidence>
<dbReference type="Pfam" id="PF00126">
    <property type="entry name" value="HTH_1"/>
    <property type="match status" value="1"/>
</dbReference>
<evidence type="ECO:0000313" key="7">
    <source>
        <dbReference type="Proteomes" id="UP000006327"/>
    </source>
</evidence>
<dbReference type="eggNOG" id="COG0583">
    <property type="taxonomic scope" value="Bacteria"/>
</dbReference>
<reference evidence="6 7" key="1">
    <citation type="journal article" date="2017" name="Antonie Van Leeuwenhoek">
        <title>Rhizobium rhizosphaerae sp. nov., a novel species isolated from rice rhizosphere.</title>
        <authorList>
            <person name="Zhao J.J."/>
            <person name="Zhang J."/>
            <person name="Zhang R.J."/>
            <person name="Zhang C.W."/>
            <person name="Yin H.Q."/>
            <person name="Zhang X.X."/>
        </authorList>
    </citation>
    <scope>NUCLEOTIDE SEQUENCE [LARGE SCALE GENOMIC DNA]</scope>
    <source>
        <strain evidence="6 7">BSs20135</strain>
    </source>
</reference>
<evidence type="ECO:0000256" key="3">
    <source>
        <dbReference type="ARBA" id="ARBA00023125"/>
    </source>
</evidence>
<evidence type="ECO:0000256" key="4">
    <source>
        <dbReference type="ARBA" id="ARBA00023163"/>
    </source>
</evidence>
<dbReference type="InterPro" id="IPR005119">
    <property type="entry name" value="LysR_subst-bd"/>
</dbReference>
<dbReference type="SUPFAM" id="SSF46785">
    <property type="entry name" value="Winged helix' DNA-binding domain"/>
    <property type="match status" value="1"/>
</dbReference>
<dbReference type="STRING" id="493475.GARC_4507"/>
<feature type="domain" description="HTH lysR-type" evidence="5">
    <location>
        <begin position="1"/>
        <end position="59"/>
    </location>
</feature>
<accession>K6XLC1</accession>
<dbReference type="InterPro" id="IPR058163">
    <property type="entry name" value="LysR-type_TF_proteobact-type"/>
</dbReference>
<dbReference type="Gene3D" id="3.40.190.290">
    <property type="match status" value="1"/>
</dbReference>
<evidence type="ECO:0000256" key="1">
    <source>
        <dbReference type="ARBA" id="ARBA00009437"/>
    </source>
</evidence>
<dbReference type="GO" id="GO:0006351">
    <property type="term" value="P:DNA-templated transcription"/>
    <property type="evidence" value="ECO:0007669"/>
    <property type="project" value="TreeGrafter"/>
</dbReference>
<comment type="caution">
    <text evidence="6">The sequence shown here is derived from an EMBL/GenBank/DDBJ whole genome shotgun (WGS) entry which is preliminary data.</text>
</comment>
<dbReference type="Pfam" id="PF03466">
    <property type="entry name" value="LysR_substrate"/>
    <property type="match status" value="1"/>
</dbReference>
<dbReference type="RefSeq" id="WP_007624417.1">
    <property type="nucleotide sequence ID" value="NZ_BAEO01000062.1"/>
</dbReference>
<dbReference type="AlphaFoldDB" id="K6XLC1"/>
<dbReference type="PANTHER" id="PTHR30537:SF5">
    <property type="entry name" value="HTH-TYPE TRANSCRIPTIONAL ACTIVATOR TTDR-RELATED"/>
    <property type="match status" value="1"/>
</dbReference>
<keyword evidence="7" id="KW-1185">Reference proteome</keyword>
<proteinExistence type="inferred from homology"/>
<dbReference type="GO" id="GO:0043565">
    <property type="term" value="F:sequence-specific DNA binding"/>
    <property type="evidence" value="ECO:0007669"/>
    <property type="project" value="TreeGrafter"/>
</dbReference>
<organism evidence="6 7">
    <name type="scientific">Paraglaciecola arctica BSs20135</name>
    <dbReference type="NCBI Taxonomy" id="493475"/>
    <lineage>
        <taxon>Bacteria</taxon>
        <taxon>Pseudomonadati</taxon>
        <taxon>Pseudomonadota</taxon>
        <taxon>Gammaproteobacteria</taxon>
        <taxon>Alteromonadales</taxon>
        <taxon>Alteromonadaceae</taxon>
        <taxon>Paraglaciecola</taxon>
    </lineage>
</organism>
<dbReference type="PANTHER" id="PTHR30537">
    <property type="entry name" value="HTH-TYPE TRANSCRIPTIONAL REGULATOR"/>
    <property type="match status" value="1"/>
</dbReference>
<keyword evidence="4" id="KW-0804">Transcription</keyword>
<protein>
    <recommendedName>
        <fullName evidence="5">HTH lysR-type domain-containing protein</fullName>
    </recommendedName>
</protein>
<keyword evidence="3" id="KW-0238">DNA-binding</keyword>
<dbReference type="InterPro" id="IPR036390">
    <property type="entry name" value="WH_DNA-bd_sf"/>
</dbReference>
<dbReference type="InterPro" id="IPR036388">
    <property type="entry name" value="WH-like_DNA-bd_sf"/>
</dbReference>
<comment type="similarity">
    <text evidence="1">Belongs to the LysR transcriptional regulatory family.</text>
</comment>